<organism evidence="2 3">
    <name type="scientific">Symbiochloris irregularis</name>
    <dbReference type="NCBI Taxonomy" id="706552"/>
    <lineage>
        <taxon>Eukaryota</taxon>
        <taxon>Viridiplantae</taxon>
        <taxon>Chlorophyta</taxon>
        <taxon>core chlorophytes</taxon>
        <taxon>Trebouxiophyceae</taxon>
        <taxon>Trebouxiales</taxon>
        <taxon>Trebouxiaceae</taxon>
        <taxon>Symbiochloris</taxon>
    </lineage>
</organism>
<sequence>MGQSTLYQQSASQTTTQTNNNNQLPQGISGRRLSGSIDASASSSVFAGQGINQQASNQAIKQTGNGGQAAIGTTGTNKCSGRRLLNA</sequence>
<evidence type="ECO:0000313" key="3">
    <source>
        <dbReference type="Proteomes" id="UP001465755"/>
    </source>
</evidence>
<feature type="region of interest" description="Disordered" evidence="1">
    <location>
        <begin position="64"/>
        <end position="87"/>
    </location>
</feature>
<gene>
    <name evidence="2" type="ORF">WJX73_006161</name>
</gene>
<comment type="caution">
    <text evidence="2">The sequence shown here is derived from an EMBL/GenBank/DDBJ whole genome shotgun (WGS) entry which is preliminary data.</text>
</comment>
<evidence type="ECO:0000256" key="1">
    <source>
        <dbReference type="SAM" id="MobiDB-lite"/>
    </source>
</evidence>
<dbReference type="Proteomes" id="UP001465755">
    <property type="component" value="Unassembled WGS sequence"/>
</dbReference>
<feature type="compositionally biased region" description="Low complexity" evidence="1">
    <location>
        <begin position="1"/>
        <end position="23"/>
    </location>
</feature>
<proteinExistence type="predicted"/>
<feature type="region of interest" description="Disordered" evidence="1">
    <location>
        <begin position="1"/>
        <end position="40"/>
    </location>
</feature>
<dbReference type="EMBL" id="JALJOQ010000034">
    <property type="protein sequence ID" value="KAK9807112.1"/>
    <property type="molecule type" value="Genomic_DNA"/>
</dbReference>
<evidence type="ECO:0000313" key="2">
    <source>
        <dbReference type="EMBL" id="KAK9807112.1"/>
    </source>
</evidence>
<keyword evidence="3" id="KW-1185">Reference proteome</keyword>
<dbReference type="AlphaFoldDB" id="A0AAW1PEY5"/>
<accession>A0AAW1PEY5</accession>
<name>A0AAW1PEY5_9CHLO</name>
<reference evidence="2 3" key="1">
    <citation type="journal article" date="2024" name="Nat. Commun.">
        <title>Phylogenomics reveals the evolutionary origins of lichenization in chlorophyte algae.</title>
        <authorList>
            <person name="Puginier C."/>
            <person name="Libourel C."/>
            <person name="Otte J."/>
            <person name="Skaloud P."/>
            <person name="Haon M."/>
            <person name="Grisel S."/>
            <person name="Petersen M."/>
            <person name="Berrin J.G."/>
            <person name="Delaux P.M."/>
            <person name="Dal Grande F."/>
            <person name="Keller J."/>
        </authorList>
    </citation>
    <scope>NUCLEOTIDE SEQUENCE [LARGE SCALE GENOMIC DNA]</scope>
    <source>
        <strain evidence="2 3">SAG 2036</strain>
    </source>
</reference>
<protein>
    <submittedName>
        <fullName evidence="2">Uncharacterized protein</fullName>
    </submittedName>
</protein>